<sequence length="292" mass="32625">MNYQDSEQVIHDRVNLGRLVRKLEKTVQEEDWDNTNVSSRPTWVKTQGLLQKMRYARKLLSNVEMYEDSPYADSDAQYERLRETINRLESVVKERVALKPHRPAPILPTIPTPLFAIRATAPVPLSAITPSASNSAGTEPISPDESTTITAQDLLLSPSDTATMLRAPSSNPSVTLLPPNLPSSPAKSTVTGTPAFLQNSAALQEELSAQLAQMATQLKRNAIHFADSLDKDKAVVLETQAKLERNHDVMQRERVRVRDHRSKSWGTTWLVLLSIMVAIVGFILTFFVIRFT</sequence>
<keyword evidence="9 11" id="KW-0472">Membrane</keyword>
<dbReference type="InParanoid" id="A0A165D4D4"/>
<evidence type="ECO:0000256" key="10">
    <source>
        <dbReference type="SAM" id="MobiDB-lite"/>
    </source>
</evidence>
<name>A0A165D4D4_9APHY</name>
<protein>
    <recommendedName>
        <fullName evidence="14">Synaptobrevin</fullName>
    </recommendedName>
</protein>
<evidence type="ECO:0000256" key="2">
    <source>
        <dbReference type="ARBA" id="ARBA00007891"/>
    </source>
</evidence>
<evidence type="ECO:0000313" key="13">
    <source>
        <dbReference type="Proteomes" id="UP000076871"/>
    </source>
</evidence>
<evidence type="ECO:0000256" key="3">
    <source>
        <dbReference type="ARBA" id="ARBA00022448"/>
    </source>
</evidence>
<dbReference type="GO" id="GO:0005484">
    <property type="term" value="F:SNAP receptor activity"/>
    <property type="evidence" value="ECO:0007669"/>
    <property type="project" value="TreeGrafter"/>
</dbReference>
<keyword evidence="3" id="KW-0813">Transport</keyword>
<dbReference type="RefSeq" id="XP_040761875.1">
    <property type="nucleotide sequence ID" value="XM_040904743.1"/>
</dbReference>
<gene>
    <name evidence="12" type="ORF">LAESUDRAFT_658293</name>
</gene>
<dbReference type="AlphaFoldDB" id="A0A165D4D4"/>
<accession>A0A165D4D4</accession>
<dbReference type="InterPro" id="IPR019150">
    <property type="entry name" value="Vesicle_transport_protein_Use1"/>
</dbReference>
<proteinExistence type="inferred from homology"/>
<reference evidence="12 13" key="1">
    <citation type="journal article" date="2016" name="Mol. Biol. Evol.">
        <title>Comparative Genomics of Early-Diverging Mushroom-Forming Fungi Provides Insights into the Origins of Lignocellulose Decay Capabilities.</title>
        <authorList>
            <person name="Nagy L.G."/>
            <person name="Riley R."/>
            <person name="Tritt A."/>
            <person name="Adam C."/>
            <person name="Daum C."/>
            <person name="Floudas D."/>
            <person name="Sun H."/>
            <person name="Yadav J.S."/>
            <person name="Pangilinan J."/>
            <person name="Larsson K.H."/>
            <person name="Matsuura K."/>
            <person name="Barry K."/>
            <person name="Labutti K."/>
            <person name="Kuo R."/>
            <person name="Ohm R.A."/>
            <person name="Bhattacharya S.S."/>
            <person name="Shirouzu T."/>
            <person name="Yoshinaga Y."/>
            <person name="Martin F.M."/>
            <person name="Grigoriev I.V."/>
            <person name="Hibbett D.S."/>
        </authorList>
    </citation>
    <scope>NUCLEOTIDE SEQUENCE [LARGE SCALE GENOMIC DNA]</scope>
    <source>
        <strain evidence="12 13">93-53</strain>
    </source>
</reference>
<dbReference type="CDD" id="cd15860">
    <property type="entry name" value="SNARE_USE1"/>
    <property type="match status" value="1"/>
</dbReference>
<evidence type="ECO:0000256" key="7">
    <source>
        <dbReference type="ARBA" id="ARBA00022927"/>
    </source>
</evidence>
<dbReference type="GO" id="GO:0015031">
    <property type="term" value="P:protein transport"/>
    <property type="evidence" value="ECO:0007669"/>
    <property type="project" value="UniProtKB-KW"/>
</dbReference>
<dbReference type="PANTHER" id="PTHR13050">
    <property type="entry name" value="USE1-LIKE PROTEIN"/>
    <property type="match status" value="1"/>
</dbReference>
<evidence type="ECO:0000313" key="12">
    <source>
        <dbReference type="EMBL" id="KZT04135.1"/>
    </source>
</evidence>
<dbReference type="GO" id="GO:0006890">
    <property type="term" value="P:retrograde vesicle-mediated transport, Golgi to endoplasmic reticulum"/>
    <property type="evidence" value="ECO:0007669"/>
    <property type="project" value="TreeGrafter"/>
</dbReference>
<dbReference type="EMBL" id="KV427638">
    <property type="protein sequence ID" value="KZT04135.1"/>
    <property type="molecule type" value="Genomic_DNA"/>
</dbReference>
<keyword evidence="4 11" id="KW-0812">Transmembrane</keyword>
<keyword evidence="5" id="KW-0256">Endoplasmic reticulum</keyword>
<evidence type="ECO:0000256" key="9">
    <source>
        <dbReference type="ARBA" id="ARBA00023136"/>
    </source>
</evidence>
<dbReference type="OrthoDB" id="4506189at2759"/>
<evidence type="ECO:0000256" key="8">
    <source>
        <dbReference type="ARBA" id="ARBA00022989"/>
    </source>
</evidence>
<organism evidence="12 13">
    <name type="scientific">Laetiporus sulphureus 93-53</name>
    <dbReference type="NCBI Taxonomy" id="1314785"/>
    <lineage>
        <taxon>Eukaryota</taxon>
        <taxon>Fungi</taxon>
        <taxon>Dikarya</taxon>
        <taxon>Basidiomycota</taxon>
        <taxon>Agaricomycotina</taxon>
        <taxon>Agaricomycetes</taxon>
        <taxon>Polyporales</taxon>
        <taxon>Laetiporus</taxon>
    </lineage>
</organism>
<dbReference type="GO" id="GO:0005789">
    <property type="term" value="C:endoplasmic reticulum membrane"/>
    <property type="evidence" value="ECO:0007669"/>
    <property type="project" value="UniProtKB-SubCell"/>
</dbReference>
<keyword evidence="7" id="KW-0653">Protein transport</keyword>
<keyword evidence="8 11" id="KW-1133">Transmembrane helix</keyword>
<dbReference type="PANTHER" id="PTHR13050:SF7">
    <property type="entry name" value="VESICLE TRANSPORT PROTEIN USE1"/>
    <property type="match status" value="1"/>
</dbReference>
<feature type="transmembrane region" description="Helical" evidence="11">
    <location>
        <begin position="269"/>
        <end position="289"/>
    </location>
</feature>
<dbReference type="GO" id="GO:0031201">
    <property type="term" value="C:SNARE complex"/>
    <property type="evidence" value="ECO:0007669"/>
    <property type="project" value="TreeGrafter"/>
</dbReference>
<evidence type="ECO:0000256" key="4">
    <source>
        <dbReference type="ARBA" id="ARBA00022692"/>
    </source>
</evidence>
<dbReference type="GeneID" id="63821773"/>
<dbReference type="STRING" id="1314785.A0A165D4D4"/>
<evidence type="ECO:0000256" key="1">
    <source>
        <dbReference type="ARBA" id="ARBA00004163"/>
    </source>
</evidence>
<comment type="subcellular location">
    <subcellularLocation>
        <location evidence="1">Endoplasmic reticulum membrane</location>
        <topology evidence="1">Single-pass type IV membrane protein</topology>
    </subcellularLocation>
</comment>
<keyword evidence="6" id="KW-0931">ER-Golgi transport</keyword>
<dbReference type="Proteomes" id="UP000076871">
    <property type="component" value="Unassembled WGS sequence"/>
</dbReference>
<comment type="similarity">
    <text evidence="2">Belongs to the USE1 family.</text>
</comment>
<evidence type="ECO:0000256" key="6">
    <source>
        <dbReference type="ARBA" id="ARBA00022892"/>
    </source>
</evidence>
<dbReference type="Pfam" id="PF09753">
    <property type="entry name" value="Use1"/>
    <property type="match status" value="1"/>
</dbReference>
<feature type="region of interest" description="Disordered" evidence="10">
    <location>
        <begin position="168"/>
        <end position="190"/>
    </location>
</feature>
<evidence type="ECO:0000256" key="11">
    <source>
        <dbReference type="SAM" id="Phobius"/>
    </source>
</evidence>
<evidence type="ECO:0000256" key="5">
    <source>
        <dbReference type="ARBA" id="ARBA00022824"/>
    </source>
</evidence>
<evidence type="ECO:0008006" key="14">
    <source>
        <dbReference type="Google" id="ProtNLM"/>
    </source>
</evidence>
<keyword evidence="13" id="KW-1185">Reference proteome</keyword>